<keyword evidence="3" id="KW-1185">Reference proteome</keyword>
<comment type="caution">
    <text evidence="2">The sequence shown here is derived from an EMBL/GenBank/DDBJ whole genome shotgun (WGS) entry which is preliminary data.</text>
</comment>
<reference evidence="2 3" key="1">
    <citation type="journal article" date="2019" name="Mol. Ecol. Resour.">
        <title>Chromosome-level genome assembly of Triplophysa tibetana, a fish adapted to the harsh high-altitude environment of the Tibetan Plateau.</title>
        <authorList>
            <person name="Yang X."/>
            <person name="Liu H."/>
            <person name="Ma Z."/>
            <person name="Zou Y."/>
            <person name="Zou M."/>
            <person name="Mao Y."/>
            <person name="Li X."/>
            <person name="Wang H."/>
            <person name="Chen T."/>
            <person name="Wang W."/>
            <person name="Yang R."/>
        </authorList>
    </citation>
    <scope>NUCLEOTIDE SEQUENCE [LARGE SCALE GENOMIC DNA]</scope>
    <source>
        <strain evidence="2">TTIB1903HZAU</strain>
        <tissue evidence="2">Muscle</tissue>
    </source>
</reference>
<accession>A0A5A9NWK8</accession>
<organism evidence="2 3">
    <name type="scientific">Triplophysa tibetana</name>
    <dbReference type="NCBI Taxonomy" id="1572043"/>
    <lineage>
        <taxon>Eukaryota</taxon>
        <taxon>Metazoa</taxon>
        <taxon>Chordata</taxon>
        <taxon>Craniata</taxon>
        <taxon>Vertebrata</taxon>
        <taxon>Euteleostomi</taxon>
        <taxon>Actinopterygii</taxon>
        <taxon>Neopterygii</taxon>
        <taxon>Teleostei</taxon>
        <taxon>Ostariophysi</taxon>
        <taxon>Cypriniformes</taxon>
        <taxon>Nemacheilidae</taxon>
        <taxon>Triplophysa</taxon>
    </lineage>
</organism>
<feature type="region of interest" description="Disordered" evidence="1">
    <location>
        <begin position="70"/>
        <end position="93"/>
    </location>
</feature>
<dbReference type="EMBL" id="SOYY01000013">
    <property type="protein sequence ID" value="KAA0713109.1"/>
    <property type="molecule type" value="Genomic_DNA"/>
</dbReference>
<gene>
    <name evidence="2" type="ORF">E1301_Tti013627</name>
</gene>
<sequence>MANANKRSLRRLHSSKAFRAGRVKDVCHISARGLSDVSIQVQYIAAAGKNLIYTDNMYLSDEETITLKKKKTHKAILPSAPKPPEPPKHNKKKAPVGISQAHLHGWHVDAPNTQGSLNLITYGFPGHMNIHTNTWTTASIHIASPFDTTLNPYVVKRTMNLLEIAGNVNRHFSTVEHVQTRAFRPLADHQERPQDAAKQEIPGLGPLRNQCTSFGVMWIEPDVLVDDKLKEQLTIEVKNLILQETDHTNMEQTGHGDEEEQIKGDETGLFVYQKKLKKSTHSSPAAQLNHYLDNCHGQNCLLFGGMNKEAMASLFQIAMRAKGNGRRFLDIHKEVVTRFRIGHLRLVNFSNCSAKAAFVNEDSSASQDISSLPALANVHSPVSEEPQGGCLSRLIYARYCVVPPDCARVRVRAYTSCSAQALFDCLVVHLRCSVYFVYVLQANWDAKLMLKSFTVCKTSNPINCLTLKRWSFH</sequence>
<dbReference type="Proteomes" id="UP000324632">
    <property type="component" value="Chromosome 13"/>
</dbReference>
<dbReference type="AlphaFoldDB" id="A0A5A9NWK8"/>
<protein>
    <submittedName>
        <fullName evidence="2">Uncharacterized protein</fullName>
    </submittedName>
</protein>
<evidence type="ECO:0000313" key="3">
    <source>
        <dbReference type="Proteomes" id="UP000324632"/>
    </source>
</evidence>
<evidence type="ECO:0000256" key="1">
    <source>
        <dbReference type="SAM" id="MobiDB-lite"/>
    </source>
</evidence>
<evidence type="ECO:0000313" key="2">
    <source>
        <dbReference type="EMBL" id="KAA0713109.1"/>
    </source>
</evidence>
<proteinExistence type="predicted"/>
<name>A0A5A9NWK8_9TELE</name>